<accession>A0A1R3KUA0</accession>
<evidence type="ECO:0000313" key="2">
    <source>
        <dbReference type="Proteomes" id="UP000188268"/>
    </source>
</evidence>
<comment type="caution">
    <text evidence="1">The sequence shown here is derived from an EMBL/GenBank/DDBJ whole genome shotgun (WGS) entry which is preliminary data.</text>
</comment>
<dbReference type="AlphaFoldDB" id="A0A1R3KUA0"/>
<reference evidence="1 2" key="1">
    <citation type="submission" date="2013-09" db="EMBL/GenBank/DDBJ databases">
        <title>Corchorus capsularis genome sequencing.</title>
        <authorList>
            <person name="Alam M."/>
            <person name="Haque M.S."/>
            <person name="Islam M.S."/>
            <person name="Emdad E.M."/>
            <person name="Islam M.M."/>
            <person name="Ahmed B."/>
            <person name="Halim A."/>
            <person name="Hossen Q.M.M."/>
            <person name="Hossain M.Z."/>
            <person name="Ahmed R."/>
            <person name="Khan M.M."/>
            <person name="Islam R."/>
            <person name="Rashid M.M."/>
            <person name="Khan S.A."/>
            <person name="Rahman M.S."/>
            <person name="Alam M."/>
        </authorList>
    </citation>
    <scope>NUCLEOTIDE SEQUENCE [LARGE SCALE GENOMIC DNA]</scope>
    <source>
        <strain evidence="2">cv. CVL-1</strain>
        <tissue evidence="1">Whole seedling</tissue>
    </source>
</reference>
<protein>
    <submittedName>
        <fullName evidence="1">Uncharacterized protein</fullName>
    </submittedName>
</protein>
<dbReference type="EMBL" id="AWWV01002073">
    <property type="protein sequence ID" value="OMP10652.1"/>
    <property type="molecule type" value="Genomic_DNA"/>
</dbReference>
<proteinExistence type="predicted"/>
<dbReference type="Proteomes" id="UP000188268">
    <property type="component" value="Unassembled WGS sequence"/>
</dbReference>
<evidence type="ECO:0000313" key="1">
    <source>
        <dbReference type="EMBL" id="OMP10652.1"/>
    </source>
</evidence>
<name>A0A1R3KUA0_COCAP</name>
<gene>
    <name evidence="1" type="ORF">CCACVL1_00835</name>
</gene>
<sequence length="24" mass="2627">MAMVVVTTGRTVETTTTSLFCYKS</sequence>
<organism evidence="1 2">
    <name type="scientific">Corchorus capsularis</name>
    <name type="common">Jute</name>
    <dbReference type="NCBI Taxonomy" id="210143"/>
    <lineage>
        <taxon>Eukaryota</taxon>
        <taxon>Viridiplantae</taxon>
        <taxon>Streptophyta</taxon>
        <taxon>Embryophyta</taxon>
        <taxon>Tracheophyta</taxon>
        <taxon>Spermatophyta</taxon>
        <taxon>Magnoliopsida</taxon>
        <taxon>eudicotyledons</taxon>
        <taxon>Gunneridae</taxon>
        <taxon>Pentapetalae</taxon>
        <taxon>rosids</taxon>
        <taxon>malvids</taxon>
        <taxon>Malvales</taxon>
        <taxon>Malvaceae</taxon>
        <taxon>Grewioideae</taxon>
        <taxon>Apeibeae</taxon>
        <taxon>Corchorus</taxon>
    </lineage>
</organism>
<keyword evidence="2" id="KW-1185">Reference proteome</keyword>
<dbReference type="Gramene" id="OMP10652">
    <property type="protein sequence ID" value="OMP10652"/>
    <property type="gene ID" value="CCACVL1_00835"/>
</dbReference>